<dbReference type="Proteomes" id="UP000887013">
    <property type="component" value="Unassembled WGS sequence"/>
</dbReference>
<gene>
    <name evidence="2" type="ORF">NPIL_510311</name>
</gene>
<organism evidence="2 3">
    <name type="scientific">Nephila pilipes</name>
    <name type="common">Giant wood spider</name>
    <name type="synonym">Nephila maculata</name>
    <dbReference type="NCBI Taxonomy" id="299642"/>
    <lineage>
        <taxon>Eukaryota</taxon>
        <taxon>Metazoa</taxon>
        <taxon>Ecdysozoa</taxon>
        <taxon>Arthropoda</taxon>
        <taxon>Chelicerata</taxon>
        <taxon>Arachnida</taxon>
        <taxon>Araneae</taxon>
        <taxon>Araneomorphae</taxon>
        <taxon>Entelegynae</taxon>
        <taxon>Araneoidea</taxon>
        <taxon>Nephilidae</taxon>
        <taxon>Nephila</taxon>
    </lineage>
</organism>
<protein>
    <submittedName>
        <fullName evidence="2">Uncharacterized protein</fullName>
    </submittedName>
</protein>
<evidence type="ECO:0000256" key="1">
    <source>
        <dbReference type="SAM" id="MobiDB-lite"/>
    </source>
</evidence>
<dbReference type="AlphaFoldDB" id="A0A8X6QDV7"/>
<accession>A0A8X6QDV7</accession>
<proteinExistence type="predicted"/>
<sequence>MKSPQMKRVVQKTRGHRKRTKLAHNIEKSVSNDDQTMRADMFAPEDMPSSNNGLKCGAELVFDVGKIISPVFISQSIVAPISFTKIKFHFPKFHLLTNLAQNFSVNYFYP</sequence>
<feature type="compositionally biased region" description="Basic residues" evidence="1">
    <location>
        <begin position="9"/>
        <end position="22"/>
    </location>
</feature>
<dbReference type="EMBL" id="BMAW01029693">
    <property type="protein sequence ID" value="GFU13234.1"/>
    <property type="molecule type" value="Genomic_DNA"/>
</dbReference>
<evidence type="ECO:0000313" key="3">
    <source>
        <dbReference type="Proteomes" id="UP000887013"/>
    </source>
</evidence>
<keyword evidence="3" id="KW-1185">Reference proteome</keyword>
<feature type="region of interest" description="Disordered" evidence="1">
    <location>
        <begin position="1"/>
        <end position="30"/>
    </location>
</feature>
<reference evidence="2" key="1">
    <citation type="submission" date="2020-08" db="EMBL/GenBank/DDBJ databases">
        <title>Multicomponent nature underlies the extraordinary mechanical properties of spider dragline silk.</title>
        <authorList>
            <person name="Kono N."/>
            <person name="Nakamura H."/>
            <person name="Mori M."/>
            <person name="Yoshida Y."/>
            <person name="Ohtoshi R."/>
            <person name="Malay A.D."/>
            <person name="Moran D.A.P."/>
            <person name="Tomita M."/>
            <person name="Numata K."/>
            <person name="Arakawa K."/>
        </authorList>
    </citation>
    <scope>NUCLEOTIDE SEQUENCE</scope>
</reference>
<comment type="caution">
    <text evidence="2">The sequence shown here is derived from an EMBL/GenBank/DDBJ whole genome shotgun (WGS) entry which is preliminary data.</text>
</comment>
<name>A0A8X6QDV7_NEPPI</name>
<evidence type="ECO:0000313" key="2">
    <source>
        <dbReference type="EMBL" id="GFU13234.1"/>
    </source>
</evidence>